<evidence type="ECO:0000313" key="9">
    <source>
        <dbReference type="Proteomes" id="UP000675940"/>
    </source>
</evidence>
<accession>A0A940MNV5</accession>
<dbReference type="InterPro" id="IPR010920">
    <property type="entry name" value="LSM_dom_sf"/>
</dbReference>
<evidence type="ECO:0000313" key="8">
    <source>
        <dbReference type="EMBL" id="MBP0481988.1"/>
    </source>
</evidence>
<dbReference type="SUPFAM" id="SSF50182">
    <property type="entry name" value="Sm-like ribonucleoproteins"/>
    <property type="match status" value="1"/>
</dbReference>
<dbReference type="InterPro" id="IPR023408">
    <property type="entry name" value="MscS_beta-dom_sf"/>
</dbReference>
<evidence type="ECO:0000259" key="7">
    <source>
        <dbReference type="Pfam" id="PF00924"/>
    </source>
</evidence>
<dbReference type="Gene3D" id="1.10.287.1260">
    <property type="match status" value="1"/>
</dbReference>
<evidence type="ECO:0000256" key="4">
    <source>
        <dbReference type="ARBA" id="ARBA00023136"/>
    </source>
</evidence>
<dbReference type="Pfam" id="PF00924">
    <property type="entry name" value="MS_channel_2nd"/>
    <property type="match status" value="1"/>
</dbReference>
<feature type="transmembrane region" description="Helical" evidence="5">
    <location>
        <begin position="214"/>
        <end position="237"/>
    </location>
</feature>
<name>A0A940MNV5_9RHOB</name>
<feature type="signal peptide" evidence="6">
    <location>
        <begin position="1"/>
        <end position="26"/>
    </location>
</feature>
<dbReference type="RefSeq" id="WP_209359832.1">
    <property type="nucleotide sequence ID" value="NZ_JAGISH010000002.1"/>
</dbReference>
<protein>
    <submittedName>
        <fullName evidence="8">Mechanosensitive ion channel</fullName>
    </submittedName>
</protein>
<evidence type="ECO:0000256" key="5">
    <source>
        <dbReference type="SAM" id="Phobius"/>
    </source>
</evidence>
<feature type="transmembrane region" description="Helical" evidence="5">
    <location>
        <begin position="294"/>
        <end position="314"/>
    </location>
</feature>
<keyword evidence="3 5" id="KW-1133">Transmembrane helix</keyword>
<evidence type="ECO:0000256" key="1">
    <source>
        <dbReference type="ARBA" id="ARBA00004370"/>
    </source>
</evidence>
<organism evidence="8 9">
    <name type="scientific">Sagittula salina</name>
    <dbReference type="NCBI Taxonomy" id="2820268"/>
    <lineage>
        <taxon>Bacteria</taxon>
        <taxon>Pseudomonadati</taxon>
        <taxon>Pseudomonadota</taxon>
        <taxon>Alphaproteobacteria</taxon>
        <taxon>Rhodobacterales</taxon>
        <taxon>Roseobacteraceae</taxon>
        <taxon>Sagittula</taxon>
    </lineage>
</organism>
<gene>
    <name evidence="8" type="ORF">J5474_05710</name>
</gene>
<dbReference type="GO" id="GO:0008381">
    <property type="term" value="F:mechanosensitive monoatomic ion channel activity"/>
    <property type="evidence" value="ECO:0007669"/>
    <property type="project" value="UniProtKB-ARBA"/>
</dbReference>
<evidence type="ECO:0000256" key="2">
    <source>
        <dbReference type="ARBA" id="ARBA00022692"/>
    </source>
</evidence>
<keyword evidence="6" id="KW-0732">Signal</keyword>
<comment type="subcellular location">
    <subcellularLocation>
        <location evidence="1">Membrane</location>
    </subcellularLocation>
</comment>
<comment type="caution">
    <text evidence="8">The sequence shown here is derived from an EMBL/GenBank/DDBJ whole genome shotgun (WGS) entry which is preliminary data.</text>
</comment>
<dbReference type="AlphaFoldDB" id="A0A940MNV5"/>
<dbReference type="GO" id="GO:0016020">
    <property type="term" value="C:membrane"/>
    <property type="evidence" value="ECO:0007669"/>
    <property type="project" value="UniProtKB-SubCell"/>
</dbReference>
<feature type="transmembrane region" description="Helical" evidence="5">
    <location>
        <begin position="342"/>
        <end position="363"/>
    </location>
</feature>
<dbReference type="PANTHER" id="PTHR30566:SF5">
    <property type="entry name" value="MECHANOSENSITIVE ION CHANNEL PROTEIN 1, MITOCHONDRIAL-RELATED"/>
    <property type="match status" value="1"/>
</dbReference>
<dbReference type="EMBL" id="JAGISH010000002">
    <property type="protein sequence ID" value="MBP0481988.1"/>
    <property type="molecule type" value="Genomic_DNA"/>
</dbReference>
<dbReference type="Gene3D" id="2.30.30.60">
    <property type="match status" value="1"/>
</dbReference>
<reference evidence="8" key="1">
    <citation type="submission" date="2021-03" db="EMBL/GenBank/DDBJ databases">
        <title>Sagittula salina sp. nov. strain M10.9X isolated from the marine waste.</title>
        <authorList>
            <person name="Satari L."/>
            <person name="Molina-Menor E."/>
            <person name="Vidal-Verdu A."/>
            <person name="Pascual J."/>
            <person name="Pereto J."/>
            <person name="Porcar M."/>
        </authorList>
    </citation>
    <scope>NUCLEOTIDE SEQUENCE</scope>
    <source>
        <strain evidence="8">M10.9X</strain>
    </source>
</reference>
<keyword evidence="4 5" id="KW-0472">Membrane</keyword>
<feature type="transmembrane region" description="Helical" evidence="5">
    <location>
        <begin position="369"/>
        <end position="388"/>
    </location>
</feature>
<dbReference type="PANTHER" id="PTHR30566">
    <property type="entry name" value="YNAI-RELATED MECHANOSENSITIVE ION CHANNEL"/>
    <property type="match status" value="1"/>
</dbReference>
<sequence length="563" mass="62645">MRGLLNAVPLLLAALWFALHPAGVSAQDTGSGGDAPWFEVDRLNPGLGPVPNGLDRSTPRATVEALLRGTDRLGDPEDRERMLGHLLNLQDIPEAEQAEEGARLARQLLSVLNRRAVIDWGQIIDRPDALDARETSNAATAGMKRRSLLLWEIELDGIPAAIRLERIKAEGKAPVWVFSRQTVQKIPRLYDAFGPSSFEKWLPDALRQDAFWNLMWWEVIGLPLLILLATMTGHLTSKGLGRLGQYPKHRILRHAFRAARAPLIIVAVTLVLSIGTQTLFVFSGRLNTVLTPLIAAGFVTAALMLILNVIEVILDQITGFEDMDLTGRQFDESRTRATRLAAVRRILVIVVTLFGFGIVLASANVFRTYGFSLLASAGVLTLVLGFAARTILSNILSSLQIALNQSARIGDRVVWKDKLCHVERINFTFVQLREWSGVRIVVPVNEFVSTPFENWTLKEPEMLRMLKFKLAPHVDLDRLREAFDAVVAELDSEMLDDPEKAYVRVTGQDVFGMEVWFMLPCADPNTSWDAACIAREALIRRLNDLEKHDNVTIFPHVPAAEAA</sequence>
<feature type="transmembrane region" description="Helical" evidence="5">
    <location>
        <begin position="258"/>
        <end position="282"/>
    </location>
</feature>
<keyword evidence="2 5" id="KW-0812">Transmembrane</keyword>
<feature type="domain" description="Mechanosensitive ion channel MscS" evidence="7">
    <location>
        <begin position="390"/>
        <end position="456"/>
    </location>
</feature>
<feature type="chain" id="PRO_5037343915" evidence="6">
    <location>
        <begin position="27"/>
        <end position="563"/>
    </location>
</feature>
<evidence type="ECO:0000256" key="3">
    <source>
        <dbReference type="ARBA" id="ARBA00022989"/>
    </source>
</evidence>
<keyword evidence="9" id="KW-1185">Reference proteome</keyword>
<evidence type="ECO:0000256" key="6">
    <source>
        <dbReference type="SAM" id="SignalP"/>
    </source>
</evidence>
<proteinExistence type="predicted"/>
<dbReference type="Proteomes" id="UP000675940">
    <property type="component" value="Unassembled WGS sequence"/>
</dbReference>
<dbReference type="InterPro" id="IPR006685">
    <property type="entry name" value="MscS_channel_2nd"/>
</dbReference>